<dbReference type="InterPro" id="IPR048661">
    <property type="entry name" value="CPL1-like"/>
</dbReference>
<keyword evidence="2" id="KW-0732">Signal</keyword>
<sequence>MFAIPSTALILGILSHSAIVRAQINTRGFLGCASKDSLDIFAYNIESDSESDAGNTQESCLNHCNGIDYQIAAYLTSTTEAEYCYCDNSLPPLQPYQIVEGADGLGNCNDNTGGVYDISTDYQFEYCSSTVDDEGTVGQSNQGSMEDCFAQCDTYTWAYVMPVSDSEGGPETFMCECGSGDVGGAVVDCASNVFFAYDHTAASSPSIVERRRKRRANAPRHIKMRGRPNDQSHGCPAGLTACNLENRDGTSYECIDTDSELESCGGCMYGIYGLLSTNTSGVDCSMLPGSVLGGTTCLKGSCQATACRHGWSLIEGLCQ</sequence>
<evidence type="ECO:0000313" key="5">
    <source>
        <dbReference type="Proteomes" id="UP000078595"/>
    </source>
</evidence>
<reference evidence="4" key="2">
    <citation type="submission" date="2024-02" db="EMBL/GenBank/DDBJ databases">
        <title>Comparative genomics of Cryptococcus and Kwoniella reveals pathogenesis evolution and contrasting modes of karyotype evolution via chromosome fusion or intercentromeric recombination.</title>
        <authorList>
            <person name="Coelho M.A."/>
            <person name="David-Palma M."/>
            <person name="Shea T."/>
            <person name="Bowers K."/>
            <person name="McGinley-Smith S."/>
            <person name="Mohammad A.W."/>
            <person name="Gnirke A."/>
            <person name="Yurkov A.M."/>
            <person name="Nowrousian M."/>
            <person name="Sun S."/>
            <person name="Cuomo C.A."/>
            <person name="Heitman J."/>
        </authorList>
    </citation>
    <scope>NUCLEOTIDE SEQUENCE</scope>
    <source>
        <strain evidence="4">CBS 10117</strain>
    </source>
</reference>
<evidence type="ECO:0000256" key="2">
    <source>
        <dbReference type="SAM" id="SignalP"/>
    </source>
</evidence>
<evidence type="ECO:0000256" key="1">
    <source>
        <dbReference type="SAM" id="MobiDB-lite"/>
    </source>
</evidence>
<dbReference type="Pfam" id="PF21671">
    <property type="entry name" value="CPL1-like"/>
    <property type="match status" value="1"/>
</dbReference>
<feature type="compositionally biased region" description="Basic residues" evidence="1">
    <location>
        <begin position="210"/>
        <end position="226"/>
    </location>
</feature>
<evidence type="ECO:0000313" key="4">
    <source>
        <dbReference type="EMBL" id="WWC60256.1"/>
    </source>
</evidence>
<dbReference type="RefSeq" id="XP_018264663.2">
    <property type="nucleotide sequence ID" value="XM_018406169.2"/>
</dbReference>
<dbReference type="PANTHER" id="PTHR35192:SF2">
    <property type="entry name" value="APPLE DOMAIN-CONTAINING PROTEIN"/>
    <property type="match status" value="1"/>
</dbReference>
<feature type="signal peptide" evidence="2">
    <location>
        <begin position="1"/>
        <end position="22"/>
    </location>
</feature>
<gene>
    <name evidence="4" type="ORF">I303_102822</name>
</gene>
<accession>A0AAJ8MEC8</accession>
<dbReference type="KEGG" id="kdj:28966535"/>
<dbReference type="AlphaFoldDB" id="A0AAJ8MEC8"/>
<evidence type="ECO:0000259" key="3">
    <source>
        <dbReference type="Pfam" id="PF21671"/>
    </source>
</evidence>
<dbReference type="PANTHER" id="PTHR35192">
    <property type="entry name" value="PROTEIN, PUTATIVE-RELATED"/>
    <property type="match status" value="1"/>
</dbReference>
<dbReference type="EMBL" id="CP144532">
    <property type="protein sequence ID" value="WWC60256.1"/>
    <property type="molecule type" value="Genomic_DNA"/>
</dbReference>
<dbReference type="Proteomes" id="UP000078595">
    <property type="component" value="Chromosome 3"/>
</dbReference>
<name>A0AAJ8MEC8_9TREE</name>
<feature type="chain" id="PRO_5042506915" description="Protein CPL1-like domain-containing protein" evidence="2">
    <location>
        <begin position="23"/>
        <end position="319"/>
    </location>
</feature>
<dbReference type="InterPro" id="IPR038955">
    <property type="entry name" value="PriA/CPL1_fungi"/>
</dbReference>
<proteinExistence type="predicted"/>
<keyword evidence="5" id="KW-1185">Reference proteome</keyword>
<organism evidence="4 5">
    <name type="scientific">Kwoniella dejecticola CBS 10117</name>
    <dbReference type="NCBI Taxonomy" id="1296121"/>
    <lineage>
        <taxon>Eukaryota</taxon>
        <taxon>Fungi</taxon>
        <taxon>Dikarya</taxon>
        <taxon>Basidiomycota</taxon>
        <taxon>Agaricomycotina</taxon>
        <taxon>Tremellomycetes</taxon>
        <taxon>Tremellales</taxon>
        <taxon>Cryptococcaceae</taxon>
        <taxon>Kwoniella</taxon>
    </lineage>
</organism>
<protein>
    <recommendedName>
        <fullName evidence="3">Protein CPL1-like domain-containing protein</fullName>
    </recommendedName>
</protein>
<reference evidence="4" key="1">
    <citation type="submission" date="2013-07" db="EMBL/GenBank/DDBJ databases">
        <authorList>
            <consortium name="The Broad Institute Genome Sequencing Platform"/>
            <person name="Cuomo C."/>
            <person name="Litvintseva A."/>
            <person name="Chen Y."/>
            <person name="Heitman J."/>
            <person name="Sun S."/>
            <person name="Springer D."/>
            <person name="Dromer F."/>
            <person name="Young S.K."/>
            <person name="Zeng Q."/>
            <person name="Gargeya S."/>
            <person name="Fitzgerald M."/>
            <person name="Abouelleil A."/>
            <person name="Alvarado L."/>
            <person name="Berlin A.M."/>
            <person name="Chapman S.B."/>
            <person name="Dewar J."/>
            <person name="Goldberg J."/>
            <person name="Griggs A."/>
            <person name="Gujja S."/>
            <person name="Hansen M."/>
            <person name="Howarth C."/>
            <person name="Imamovic A."/>
            <person name="Larimer J."/>
            <person name="McCowan C."/>
            <person name="Murphy C."/>
            <person name="Pearson M."/>
            <person name="Priest M."/>
            <person name="Roberts A."/>
            <person name="Saif S."/>
            <person name="Shea T."/>
            <person name="Sykes S."/>
            <person name="Wortman J."/>
            <person name="Nusbaum C."/>
            <person name="Birren B."/>
        </authorList>
    </citation>
    <scope>NUCLEOTIDE SEQUENCE</scope>
    <source>
        <strain evidence="4">CBS 10117</strain>
    </source>
</reference>
<feature type="domain" description="Protein CPL1-like" evidence="3">
    <location>
        <begin position="252"/>
        <end position="313"/>
    </location>
</feature>
<dbReference type="GeneID" id="28966535"/>
<feature type="region of interest" description="Disordered" evidence="1">
    <location>
        <begin position="209"/>
        <end position="232"/>
    </location>
</feature>